<evidence type="ECO:0000256" key="3">
    <source>
        <dbReference type="SAM" id="MobiDB-lite"/>
    </source>
</evidence>
<dbReference type="Gene3D" id="3.40.50.300">
    <property type="entry name" value="P-loop containing nucleotide triphosphate hydrolases"/>
    <property type="match status" value="1"/>
</dbReference>
<name>A0AAU9IBU7_9CILI</name>
<keyword evidence="6" id="KW-1185">Reference proteome</keyword>
<reference evidence="5" key="1">
    <citation type="submission" date="2021-09" db="EMBL/GenBank/DDBJ databases">
        <authorList>
            <consortium name="AG Swart"/>
            <person name="Singh M."/>
            <person name="Singh A."/>
            <person name="Seah K."/>
            <person name="Emmerich C."/>
        </authorList>
    </citation>
    <scope>NUCLEOTIDE SEQUENCE</scope>
    <source>
        <strain evidence="5">ATCC30299</strain>
    </source>
</reference>
<dbReference type="PANTHER" id="PTHR34726">
    <property type="entry name" value="GBP DOMAIN-CONTAINING PROTEIN"/>
    <property type="match status" value="1"/>
</dbReference>
<accession>A0AAU9IBU7</accession>
<evidence type="ECO:0000256" key="2">
    <source>
        <dbReference type="RuleBase" id="RU003616"/>
    </source>
</evidence>
<dbReference type="Pfam" id="PF02263">
    <property type="entry name" value="GBP"/>
    <property type="match status" value="1"/>
</dbReference>
<comment type="caution">
    <text evidence="5">The sequence shown here is derived from an EMBL/GenBank/DDBJ whole genome shotgun (WGS) entry which is preliminary data.</text>
</comment>
<dbReference type="Pfam" id="PF00011">
    <property type="entry name" value="HSP20"/>
    <property type="match status" value="1"/>
</dbReference>
<proteinExistence type="inferred from homology"/>
<dbReference type="EMBL" id="CAJZBQ010000002">
    <property type="protein sequence ID" value="CAG9310777.1"/>
    <property type="molecule type" value="Genomic_DNA"/>
</dbReference>
<evidence type="ECO:0000259" key="4">
    <source>
        <dbReference type="PROSITE" id="PS01031"/>
    </source>
</evidence>
<dbReference type="PANTHER" id="PTHR34726:SF3">
    <property type="entry name" value="GUANYLATE-BINDING PROTEIN N-TERMINAL DOMAIN-CONTAINING PROTEIN-RELATED"/>
    <property type="match status" value="1"/>
</dbReference>
<evidence type="ECO:0000313" key="5">
    <source>
        <dbReference type="EMBL" id="CAG9310777.1"/>
    </source>
</evidence>
<dbReference type="Proteomes" id="UP001162131">
    <property type="component" value="Unassembled WGS sequence"/>
</dbReference>
<dbReference type="InterPro" id="IPR008978">
    <property type="entry name" value="HSP20-like_chaperone"/>
</dbReference>
<dbReference type="PROSITE" id="PS01031">
    <property type="entry name" value="SHSP"/>
    <property type="match status" value="1"/>
</dbReference>
<feature type="compositionally biased region" description="Polar residues" evidence="3">
    <location>
        <begin position="48"/>
        <end position="68"/>
    </location>
</feature>
<dbReference type="AlphaFoldDB" id="A0AAU9IBU7"/>
<dbReference type="InterPro" id="IPR002068">
    <property type="entry name" value="A-crystallin/Hsp20_dom"/>
</dbReference>
<dbReference type="Gene3D" id="2.60.40.790">
    <property type="match status" value="1"/>
</dbReference>
<sequence>MKANNILPEAPNGIYPRRFNNEIPNYIPQKNIKEPFLSTHTDNRKSTYNEAPNNYPNSESQARPNPNNIERKPSYPSKKLNTELLSKEYENQKKNTSKISEEPTQKQSPKLNYPSISQEPTQKQPPKINNPSISQEQPPKINNPSISQEQAQKQPPKFELPSISQEPAQKQPPKIDRPNISEDIPYDCVVNVGLVNDITDKEGKGWPIIFSNSFYETLEAEYKNPSLEENKGPRNSSSSLNAEDNFNSYWSGAVVAIVGLYDKGKTFVLNKLTESTLPSSKKVHTEGLSFKHVTMDGSTNIILLDTAGSFSPVKIENENSITLKEQAESFILDTVFELSDYFICVVNDFTFLDQRFLDKITISLQNTPKNRFKEVIVIHNFKDVTEQEEIDDLWKWQVTQLYPGHGNASQITRVTTNSANGEFIEKDVKWFKTEFTRHVYLANCNSQIGQEINPWTFALLKNWLKSIFIPVDKSSSVTKSVINNIQEKLRHYYDSSASVQLEHTNDRLKKIIKSTSSSKGRTTYQQIESSPFIIVSPNKFMPLIEIIEDRGEYKIFMEIPGLSKEDITIKRHNLTTFINGMKKRQEEGDSARIVQSQRKFGNFEIPFKIPEEYNRRWDSYEIKDGILTITYKKDVDD</sequence>
<dbReference type="InterPro" id="IPR027417">
    <property type="entry name" value="P-loop_NTPase"/>
</dbReference>
<feature type="domain" description="SHSP" evidence="4">
    <location>
        <begin position="535"/>
        <end position="637"/>
    </location>
</feature>
<dbReference type="SUPFAM" id="SSF49764">
    <property type="entry name" value="HSP20-like chaperones"/>
    <property type="match status" value="1"/>
</dbReference>
<gene>
    <name evidence="5" type="ORF">BSTOLATCC_MIC1616</name>
</gene>
<evidence type="ECO:0000313" key="6">
    <source>
        <dbReference type="Proteomes" id="UP001162131"/>
    </source>
</evidence>
<protein>
    <recommendedName>
        <fullName evidence="4">SHSP domain-containing protein</fullName>
    </recommendedName>
</protein>
<dbReference type="GO" id="GO:0005525">
    <property type="term" value="F:GTP binding"/>
    <property type="evidence" value="ECO:0007669"/>
    <property type="project" value="InterPro"/>
</dbReference>
<dbReference type="GO" id="GO:0003924">
    <property type="term" value="F:GTPase activity"/>
    <property type="evidence" value="ECO:0007669"/>
    <property type="project" value="InterPro"/>
</dbReference>
<dbReference type="InterPro" id="IPR015894">
    <property type="entry name" value="Guanylate-bd_N"/>
</dbReference>
<dbReference type="SUPFAM" id="SSF52540">
    <property type="entry name" value="P-loop containing nucleoside triphosphate hydrolases"/>
    <property type="match status" value="1"/>
</dbReference>
<evidence type="ECO:0000256" key="1">
    <source>
        <dbReference type="PROSITE-ProRule" id="PRU00285"/>
    </source>
</evidence>
<organism evidence="5 6">
    <name type="scientific">Blepharisma stoltei</name>
    <dbReference type="NCBI Taxonomy" id="1481888"/>
    <lineage>
        <taxon>Eukaryota</taxon>
        <taxon>Sar</taxon>
        <taxon>Alveolata</taxon>
        <taxon>Ciliophora</taxon>
        <taxon>Postciliodesmatophora</taxon>
        <taxon>Heterotrichea</taxon>
        <taxon>Heterotrichida</taxon>
        <taxon>Blepharismidae</taxon>
        <taxon>Blepharisma</taxon>
    </lineage>
</organism>
<comment type="similarity">
    <text evidence="1 2">Belongs to the small heat shock protein (HSP20) family.</text>
</comment>
<feature type="compositionally biased region" description="Polar residues" evidence="3">
    <location>
        <begin position="105"/>
        <end position="153"/>
    </location>
</feature>
<feature type="region of interest" description="Disordered" evidence="3">
    <location>
        <begin position="1"/>
        <end position="181"/>
    </location>
</feature>
<feature type="compositionally biased region" description="Basic and acidic residues" evidence="3">
    <location>
        <begin position="85"/>
        <end position="104"/>
    </location>
</feature>
<dbReference type="CDD" id="cd06464">
    <property type="entry name" value="ACD_sHsps-like"/>
    <property type="match status" value="1"/>
</dbReference>